<dbReference type="GO" id="GO:0000166">
    <property type="term" value="F:nucleotide binding"/>
    <property type="evidence" value="ECO:0007669"/>
    <property type="project" value="InterPro"/>
</dbReference>
<evidence type="ECO:0000256" key="1">
    <source>
        <dbReference type="SAM" id="MobiDB-lite"/>
    </source>
</evidence>
<comment type="caution">
    <text evidence="3">The sequence shown here is derived from an EMBL/GenBank/DDBJ whole genome shotgun (WGS) entry which is preliminary data.</text>
</comment>
<evidence type="ECO:0000259" key="2">
    <source>
        <dbReference type="PROSITE" id="PS50967"/>
    </source>
</evidence>
<dbReference type="PROSITE" id="PS50967">
    <property type="entry name" value="HRDC"/>
    <property type="match status" value="1"/>
</dbReference>
<organism evidence="3 4">
    <name type="scientific">Pseudoclavibacter endophyticus</name>
    <dbReference type="NCBI Taxonomy" id="1778590"/>
    <lineage>
        <taxon>Bacteria</taxon>
        <taxon>Bacillati</taxon>
        <taxon>Actinomycetota</taxon>
        <taxon>Actinomycetes</taxon>
        <taxon>Micrococcales</taxon>
        <taxon>Microbacteriaceae</taxon>
        <taxon>Pseudoclavibacter</taxon>
    </lineage>
</organism>
<dbReference type="InterPro" id="IPR010997">
    <property type="entry name" value="HRDC-like_sf"/>
</dbReference>
<dbReference type="AlphaFoldDB" id="A0A6H9WV11"/>
<gene>
    <name evidence="3" type="ORF">F8O04_07455</name>
</gene>
<dbReference type="SMART" id="SM00474">
    <property type="entry name" value="35EXOc"/>
    <property type="match status" value="1"/>
</dbReference>
<dbReference type="GO" id="GO:0006139">
    <property type="term" value="P:nucleobase-containing compound metabolic process"/>
    <property type="evidence" value="ECO:0007669"/>
    <property type="project" value="InterPro"/>
</dbReference>
<dbReference type="OrthoDB" id="144122at2"/>
<dbReference type="SUPFAM" id="SSF53098">
    <property type="entry name" value="Ribonuclease H-like"/>
    <property type="match status" value="1"/>
</dbReference>
<dbReference type="Pfam" id="PF18305">
    <property type="entry name" value="DNA_pol_A_exoN"/>
    <property type="match status" value="1"/>
</dbReference>
<evidence type="ECO:0000313" key="3">
    <source>
        <dbReference type="EMBL" id="KAB1650040.1"/>
    </source>
</evidence>
<dbReference type="Pfam" id="PF01612">
    <property type="entry name" value="DNA_pol_A_exo1"/>
    <property type="match status" value="1"/>
</dbReference>
<protein>
    <submittedName>
        <fullName evidence="3">Ribonuclease D</fullName>
    </submittedName>
</protein>
<dbReference type="CDD" id="cd06142">
    <property type="entry name" value="RNaseD_exo"/>
    <property type="match status" value="1"/>
</dbReference>
<name>A0A6H9WV11_9MICO</name>
<keyword evidence="4" id="KW-1185">Reference proteome</keyword>
<feature type="region of interest" description="Disordered" evidence="1">
    <location>
        <begin position="36"/>
        <end position="65"/>
    </location>
</feature>
<dbReference type="SMART" id="SM00341">
    <property type="entry name" value="HRDC"/>
    <property type="match status" value="1"/>
</dbReference>
<dbReference type="InterPro" id="IPR036397">
    <property type="entry name" value="RNaseH_sf"/>
</dbReference>
<dbReference type="GO" id="GO:0008408">
    <property type="term" value="F:3'-5' exonuclease activity"/>
    <property type="evidence" value="ECO:0007669"/>
    <property type="project" value="InterPro"/>
</dbReference>
<feature type="region of interest" description="Disordered" evidence="1">
    <location>
        <begin position="352"/>
        <end position="375"/>
    </location>
</feature>
<feature type="compositionally biased region" description="Basic and acidic residues" evidence="1">
    <location>
        <begin position="54"/>
        <end position="65"/>
    </location>
</feature>
<dbReference type="SUPFAM" id="SSF47819">
    <property type="entry name" value="HRDC-like"/>
    <property type="match status" value="1"/>
</dbReference>
<sequence length="478" mass="52218">MPKPGETCSACWQGCHRSKPTTSPCFARAGDPVAAEPLTPWTSSGPEPSGAEHPAAEHPAGERPAVDRLAVVDTGPLLEHAIRRLGQGIGPVAVDAERASGFRYSDRAYLVQFYRRGAGTFLIDPIPFGSLGDLGDVIGDEEWVFHAATQDLPCLREIDLDPERIFDTELGARLLGMERVGLGAVVEELLGVHLAKAHSAADWSKRPLPRDWLEYAALDVELLLDVRDIMAELLDEAGKARIAEEEFDSILTRELQQKREEPWRRLTGLSKLKTPRQLAVARELWHARDEYARQTDRAPGRIVPDRALAAAALAMPSSMGALQALREFTGRESRSQLPRWWAAIERGRATDELPSRRVSSGNGMPSHRTWSQRDPDADLRLKSVRAELAELAEVLHMPVENVLTPDTLRRVCWSPPADPTPESVGAILREYGARPWQVQATAAVIAAALRDAPALAATGSQEAETAERAAGSPTSSAE</sequence>
<reference evidence="3 4" key="1">
    <citation type="submission" date="2019-09" db="EMBL/GenBank/DDBJ databases">
        <title>Phylogeny of genus Pseudoclavibacter and closely related genus.</title>
        <authorList>
            <person name="Li Y."/>
        </authorList>
    </citation>
    <scope>NUCLEOTIDE SEQUENCE [LARGE SCALE GENOMIC DNA]</scope>
    <source>
        <strain evidence="3 4">EGI 60007</strain>
    </source>
</reference>
<dbReference type="InterPro" id="IPR002121">
    <property type="entry name" value="HRDC_dom"/>
</dbReference>
<evidence type="ECO:0000313" key="4">
    <source>
        <dbReference type="Proteomes" id="UP000431744"/>
    </source>
</evidence>
<feature type="region of interest" description="Disordered" evidence="1">
    <location>
        <begin position="456"/>
        <end position="478"/>
    </location>
</feature>
<dbReference type="InterPro" id="IPR041605">
    <property type="entry name" value="Exo_C"/>
</dbReference>
<dbReference type="InterPro" id="IPR051086">
    <property type="entry name" value="RNase_D-like"/>
</dbReference>
<accession>A0A6H9WV11</accession>
<dbReference type="EMBL" id="WBJY01000001">
    <property type="protein sequence ID" value="KAB1650040.1"/>
    <property type="molecule type" value="Genomic_DNA"/>
</dbReference>
<feature type="domain" description="HRDC" evidence="2">
    <location>
        <begin position="274"/>
        <end position="354"/>
    </location>
</feature>
<dbReference type="InterPro" id="IPR044876">
    <property type="entry name" value="HRDC_dom_sf"/>
</dbReference>
<dbReference type="InterPro" id="IPR002562">
    <property type="entry name" value="3'-5'_exonuclease_dom"/>
</dbReference>
<dbReference type="Proteomes" id="UP000431744">
    <property type="component" value="Unassembled WGS sequence"/>
</dbReference>
<dbReference type="Pfam" id="PF00570">
    <property type="entry name" value="HRDC"/>
    <property type="match status" value="1"/>
</dbReference>
<dbReference type="Gene3D" id="3.30.420.10">
    <property type="entry name" value="Ribonuclease H-like superfamily/Ribonuclease H"/>
    <property type="match status" value="1"/>
</dbReference>
<proteinExistence type="predicted"/>
<dbReference type="Gene3D" id="1.10.150.80">
    <property type="entry name" value="HRDC domain"/>
    <property type="match status" value="2"/>
</dbReference>
<dbReference type="InterPro" id="IPR012337">
    <property type="entry name" value="RNaseH-like_sf"/>
</dbReference>
<dbReference type="PANTHER" id="PTHR47649">
    <property type="entry name" value="RIBONUCLEASE D"/>
    <property type="match status" value="1"/>
</dbReference>
<dbReference type="PANTHER" id="PTHR47649:SF1">
    <property type="entry name" value="RIBONUCLEASE D"/>
    <property type="match status" value="1"/>
</dbReference>
<dbReference type="GO" id="GO:0003676">
    <property type="term" value="F:nucleic acid binding"/>
    <property type="evidence" value="ECO:0007669"/>
    <property type="project" value="InterPro"/>
</dbReference>